<dbReference type="AlphaFoldDB" id="B2W414"/>
<dbReference type="EMBL" id="DS231618">
    <property type="protein sequence ID" value="EDU48121.1"/>
    <property type="molecule type" value="Genomic_DNA"/>
</dbReference>
<sequence length="145" mass="15465">MGAAVEDVVEIAVVVDGEEDVGVVVVEADVGTAVDVDEVKLKDTDDEKPPHLPNPPLHPSPQYANPSPQKKYSEQHGPKAEPAHVVEFPHWPFVLGVRVGNEVVVVLVLVLVRVVVEVVLTDVDVDVDVDAEVDIGASPHLPNNG</sequence>
<feature type="compositionally biased region" description="Basic and acidic residues" evidence="1">
    <location>
        <begin position="37"/>
        <end position="50"/>
    </location>
</feature>
<evidence type="ECO:0000256" key="1">
    <source>
        <dbReference type="SAM" id="MobiDB-lite"/>
    </source>
</evidence>
<dbReference type="InParanoid" id="B2W414"/>
<reference evidence="3" key="1">
    <citation type="journal article" date="2013" name="G3 (Bethesda)">
        <title>Comparative genomics of a plant-pathogenic fungus, Pyrenophora tritici-repentis, reveals transduplication and the impact of repeat elements on pathogenicity and population divergence.</title>
        <authorList>
            <person name="Manning V.A."/>
            <person name="Pandelova I."/>
            <person name="Dhillon B."/>
            <person name="Wilhelm L.J."/>
            <person name="Goodwin S.B."/>
            <person name="Berlin A.M."/>
            <person name="Figueroa M."/>
            <person name="Freitag M."/>
            <person name="Hane J.K."/>
            <person name="Henrissat B."/>
            <person name="Holman W.H."/>
            <person name="Kodira C.D."/>
            <person name="Martin J."/>
            <person name="Oliver R.P."/>
            <person name="Robbertse B."/>
            <person name="Schackwitz W."/>
            <person name="Schwartz D.C."/>
            <person name="Spatafora J.W."/>
            <person name="Turgeon B.G."/>
            <person name="Yandava C."/>
            <person name="Young S."/>
            <person name="Zhou S."/>
            <person name="Zeng Q."/>
            <person name="Grigoriev I.V."/>
            <person name="Ma L.-J."/>
            <person name="Ciuffetti L.M."/>
        </authorList>
    </citation>
    <scope>NUCLEOTIDE SEQUENCE [LARGE SCALE GENOMIC DNA]</scope>
    <source>
        <strain evidence="3">Pt-1C-BFP</strain>
    </source>
</reference>
<name>B2W414_PYRTR</name>
<gene>
    <name evidence="2" type="ORF">PTRG_05214</name>
</gene>
<accession>B2W414</accession>
<dbReference type="HOGENOM" id="CLU_1787807_0_0_1"/>
<dbReference type="Proteomes" id="UP000001471">
    <property type="component" value="Unassembled WGS sequence"/>
</dbReference>
<organism evidence="2 3">
    <name type="scientific">Pyrenophora tritici-repentis (strain Pt-1C-BFP)</name>
    <name type="common">Wheat tan spot fungus</name>
    <name type="synonym">Drechslera tritici-repentis</name>
    <dbReference type="NCBI Taxonomy" id="426418"/>
    <lineage>
        <taxon>Eukaryota</taxon>
        <taxon>Fungi</taxon>
        <taxon>Dikarya</taxon>
        <taxon>Ascomycota</taxon>
        <taxon>Pezizomycotina</taxon>
        <taxon>Dothideomycetes</taxon>
        <taxon>Pleosporomycetidae</taxon>
        <taxon>Pleosporales</taxon>
        <taxon>Pleosporineae</taxon>
        <taxon>Pleosporaceae</taxon>
        <taxon>Pyrenophora</taxon>
    </lineage>
</organism>
<evidence type="ECO:0000313" key="2">
    <source>
        <dbReference type="EMBL" id="EDU48121.1"/>
    </source>
</evidence>
<evidence type="ECO:0000313" key="3">
    <source>
        <dbReference type="Proteomes" id="UP000001471"/>
    </source>
</evidence>
<feature type="region of interest" description="Disordered" evidence="1">
    <location>
        <begin position="37"/>
        <end position="81"/>
    </location>
</feature>
<proteinExistence type="predicted"/>
<protein>
    <submittedName>
        <fullName evidence="2">Uncharacterized protein</fullName>
    </submittedName>
</protein>
<feature type="compositionally biased region" description="Basic and acidic residues" evidence="1">
    <location>
        <begin position="71"/>
        <end position="81"/>
    </location>
</feature>